<comment type="caution">
    <text evidence="3">The sequence shown here is derived from an EMBL/GenBank/DDBJ whole genome shotgun (WGS) entry which is preliminary data.</text>
</comment>
<feature type="domain" description="BT-3044-like C-terminal" evidence="2">
    <location>
        <begin position="175"/>
        <end position="218"/>
    </location>
</feature>
<evidence type="ECO:0000313" key="4">
    <source>
        <dbReference type="Proteomes" id="UP000628448"/>
    </source>
</evidence>
<dbReference type="InterPro" id="IPR013728">
    <property type="entry name" value="BT_3987-like_N"/>
</dbReference>
<dbReference type="AlphaFoldDB" id="A0A931EA09"/>
<dbReference type="Proteomes" id="UP000628448">
    <property type="component" value="Unassembled WGS sequence"/>
</dbReference>
<proteinExistence type="predicted"/>
<reference evidence="3" key="1">
    <citation type="submission" date="2020-11" db="EMBL/GenBank/DDBJ databases">
        <title>Bacterial whole genome sequence for Panacibacter sp. DH6.</title>
        <authorList>
            <person name="Le V."/>
            <person name="Ko S."/>
            <person name="Ahn C.-Y."/>
            <person name="Oh H.-M."/>
        </authorList>
    </citation>
    <scope>NUCLEOTIDE SEQUENCE</scope>
    <source>
        <strain evidence="3">DH6</strain>
    </source>
</reference>
<feature type="domain" description="BT-3987-like N-terminal" evidence="1">
    <location>
        <begin position="54"/>
        <end position="163"/>
    </location>
</feature>
<dbReference type="PROSITE" id="PS51257">
    <property type="entry name" value="PROKAR_LIPOPROTEIN"/>
    <property type="match status" value="1"/>
</dbReference>
<accession>A0A931EA09</accession>
<dbReference type="Pfam" id="PF14274">
    <property type="entry name" value="BT_3044-like_C"/>
    <property type="match status" value="1"/>
</dbReference>
<dbReference type="Gene3D" id="2.60.40.1740">
    <property type="entry name" value="hypothetical protein (bacova_03559)"/>
    <property type="match status" value="1"/>
</dbReference>
<organism evidence="3 4">
    <name type="scientific">Panacibacter microcysteis</name>
    <dbReference type="NCBI Taxonomy" id="2793269"/>
    <lineage>
        <taxon>Bacteria</taxon>
        <taxon>Pseudomonadati</taxon>
        <taxon>Bacteroidota</taxon>
        <taxon>Chitinophagia</taxon>
        <taxon>Chitinophagales</taxon>
        <taxon>Chitinophagaceae</taxon>
        <taxon>Panacibacter</taxon>
    </lineage>
</organism>
<protein>
    <submittedName>
        <fullName evidence="3">DUF1735 domain-containing protein</fullName>
    </submittedName>
</protein>
<evidence type="ECO:0000259" key="2">
    <source>
        <dbReference type="Pfam" id="PF14274"/>
    </source>
</evidence>
<name>A0A931EA09_9BACT</name>
<keyword evidence="4" id="KW-1185">Reference proteome</keyword>
<dbReference type="EMBL" id="JADWYR010000001">
    <property type="protein sequence ID" value="MBG9376914.1"/>
    <property type="molecule type" value="Genomic_DNA"/>
</dbReference>
<dbReference type="InterPro" id="IPR025371">
    <property type="entry name" value="BT_3044-like_C"/>
</dbReference>
<sequence length="313" mass="33104">MKLFKIKSAALALATIVIGFTSCLKDKDYEDGIIQSVTPGDNTPSIVEIKLTAGDVSNFLIASFDNSDNDTVVSLVPVNLATKDPAPQDLHVTVVADQSLVDAYNDANGTGYADPSAFITIEDGGVVTIPKGSNTAFVKVKFKPSAFLGTTWAAGFRITGIQESGFDVSGNLSTGIVAIVIKNAYEGNYTTTGFLYHPSSPRGIADNKYISTVDANTVAVDLGDLGGSGYQAWVYVDPVTYKLTITAAPGAAGAPYTQFDAGLPSSNPGYTPQWSGSAQCNNTYDPAAKTFYVRYGYMGSTGWRVTEEILEMQ</sequence>
<gene>
    <name evidence="3" type="ORF">I5907_11745</name>
</gene>
<dbReference type="RefSeq" id="WP_196990904.1">
    <property type="nucleotide sequence ID" value="NZ_JADWYR010000001.1"/>
</dbReference>
<dbReference type="Pfam" id="PF08522">
    <property type="entry name" value="BT_3987-like_N"/>
    <property type="match status" value="1"/>
</dbReference>
<evidence type="ECO:0000313" key="3">
    <source>
        <dbReference type="EMBL" id="MBG9376914.1"/>
    </source>
</evidence>
<evidence type="ECO:0000259" key="1">
    <source>
        <dbReference type="Pfam" id="PF08522"/>
    </source>
</evidence>